<keyword evidence="2" id="KW-0732">Signal</keyword>
<evidence type="ECO:0000256" key="1">
    <source>
        <dbReference type="SAM" id="MobiDB-lite"/>
    </source>
</evidence>
<evidence type="ECO:0000313" key="3">
    <source>
        <dbReference type="EMBL" id="MFC3124982.1"/>
    </source>
</evidence>
<keyword evidence="4" id="KW-1185">Reference proteome</keyword>
<feature type="chain" id="PRO_5047538699" evidence="2">
    <location>
        <begin position="20"/>
        <end position="63"/>
    </location>
</feature>
<gene>
    <name evidence="3" type="ORF">ACFOD4_07915</name>
</gene>
<proteinExistence type="predicted"/>
<evidence type="ECO:0000256" key="2">
    <source>
        <dbReference type="SAM" id="SignalP"/>
    </source>
</evidence>
<protein>
    <submittedName>
        <fullName evidence="3">Uncharacterized protein</fullName>
    </submittedName>
</protein>
<comment type="caution">
    <text evidence="3">The sequence shown here is derived from an EMBL/GenBank/DDBJ whole genome shotgun (WGS) entry which is preliminary data.</text>
</comment>
<dbReference type="PROSITE" id="PS51257">
    <property type="entry name" value="PROKAR_LIPOPROTEIN"/>
    <property type="match status" value="1"/>
</dbReference>
<reference evidence="4" key="1">
    <citation type="journal article" date="2019" name="Int. J. Syst. Evol. Microbiol.">
        <title>The Global Catalogue of Microorganisms (GCM) 10K type strain sequencing project: providing services to taxonomists for standard genome sequencing and annotation.</title>
        <authorList>
            <consortium name="The Broad Institute Genomics Platform"/>
            <consortium name="The Broad Institute Genome Sequencing Center for Infectious Disease"/>
            <person name="Wu L."/>
            <person name="Ma J."/>
        </authorList>
    </citation>
    <scope>NUCLEOTIDE SEQUENCE [LARGE SCALE GENOMIC DNA]</scope>
    <source>
        <strain evidence="4">KCTC 52094</strain>
    </source>
</reference>
<feature type="compositionally biased region" description="Basic and acidic residues" evidence="1">
    <location>
        <begin position="42"/>
        <end position="63"/>
    </location>
</feature>
<accession>A0ABV7FX84</accession>
<feature type="signal peptide" evidence="2">
    <location>
        <begin position="1"/>
        <end position="19"/>
    </location>
</feature>
<dbReference type="EMBL" id="JBHRTN010000008">
    <property type="protein sequence ID" value="MFC3124982.1"/>
    <property type="molecule type" value="Genomic_DNA"/>
</dbReference>
<name>A0ABV7FX84_9PROT</name>
<sequence>MRKLFAATLPALLMAASLAACSEGPAERAGRNLDNAGSAIRDTVDPPRGPVEKAGRSIDRALD</sequence>
<organism evidence="3 4">
    <name type="scientific">Teichococcus globiformis</name>
    <dbReference type="NCBI Taxonomy" id="2307229"/>
    <lineage>
        <taxon>Bacteria</taxon>
        <taxon>Pseudomonadati</taxon>
        <taxon>Pseudomonadota</taxon>
        <taxon>Alphaproteobacteria</taxon>
        <taxon>Acetobacterales</taxon>
        <taxon>Roseomonadaceae</taxon>
        <taxon>Roseomonas</taxon>
    </lineage>
</organism>
<feature type="region of interest" description="Disordered" evidence="1">
    <location>
        <begin position="24"/>
        <end position="63"/>
    </location>
</feature>
<dbReference type="Proteomes" id="UP001595593">
    <property type="component" value="Unassembled WGS sequence"/>
</dbReference>
<evidence type="ECO:0000313" key="4">
    <source>
        <dbReference type="Proteomes" id="UP001595593"/>
    </source>
</evidence>